<sequence>AIEDGWWLGRKNGGQVGAFPSNFVQELPPGRKDPPPSQPPQPSGHSLLALQETEDEGWWEGECDGKRGLFPDNFVMLLQPLVPKVSGEAGRQAAWLLGGPASPGGWAGRGLIHRAAVGPSAAQSSLCMARSVGSPRLPLLGWLASA</sequence>
<proteinExistence type="predicted"/>
<dbReference type="SUPFAM" id="SSF50044">
    <property type="entry name" value="SH3-domain"/>
    <property type="match status" value="2"/>
</dbReference>
<keyword evidence="6" id="KW-1185">Reference proteome</keyword>
<dbReference type="Gene3D" id="2.30.30.40">
    <property type="entry name" value="SH3 Domains"/>
    <property type="match status" value="2"/>
</dbReference>
<accession>A0A8C3TEN8</accession>
<reference evidence="5" key="1">
    <citation type="submission" date="2025-08" db="UniProtKB">
        <authorList>
            <consortium name="Ensembl"/>
        </authorList>
    </citation>
    <scope>IDENTIFICATION</scope>
</reference>
<evidence type="ECO:0000256" key="1">
    <source>
        <dbReference type="ARBA" id="ARBA00022443"/>
    </source>
</evidence>
<dbReference type="Ensembl" id="ENSCSRT00000028688.1">
    <property type="protein sequence ID" value="ENSCSRP00000027557.1"/>
    <property type="gene ID" value="ENSCSRG00000020388.1"/>
</dbReference>
<organism evidence="5 6">
    <name type="scientific">Chelydra serpentina</name>
    <name type="common">Snapping turtle</name>
    <name type="synonym">Testudo serpentina</name>
    <dbReference type="NCBI Taxonomy" id="8475"/>
    <lineage>
        <taxon>Eukaryota</taxon>
        <taxon>Metazoa</taxon>
        <taxon>Chordata</taxon>
        <taxon>Craniata</taxon>
        <taxon>Vertebrata</taxon>
        <taxon>Euteleostomi</taxon>
        <taxon>Archelosauria</taxon>
        <taxon>Testudinata</taxon>
        <taxon>Testudines</taxon>
        <taxon>Cryptodira</taxon>
        <taxon>Durocryptodira</taxon>
        <taxon>Americhelydia</taxon>
        <taxon>Chelydroidea</taxon>
        <taxon>Chelydridae</taxon>
        <taxon>Chelydra</taxon>
    </lineage>
</organism>
<dbReference type="InterPro" id="IPR001452">
    <property type="entry name" value="SH3_domain"/>
</dbReference>
<evidence type="ECO:0000256" key="2">
    <source>
        <dbReference type="PROSITE-ProRule" id="PRU00192"/>
    </source>
</evidence>
<evidence type="ECO:0000259" key="4">
    <source>
        <dbReference type="PROSITE" id="PS50002"/>
    </source>
</evidence>
<evidence type="ECO:0000313" key="5">
    <source>
        <dbReference type="Ensembl" id="ENSCSRP00000027557.1"/>
    </source>
</evidence>
<dbReference type="AlphaFoldDB" id="A0A8C3TEN8"/>
<dbReference type="InterPro" id="IPR036028">
    <property type="entry name" value="SH3-like_dom_sf"/>
</dbReference>
<dbReference type="Pfam" id="PF07653">
    <property type="entry name" value="SH3_2"/>
    <property type="match status" value="2"/>
</dbReference>
<name>A0A8C3TEN8_CHESE</name>
<evidence type="ECO:0000256" key="3">
    <source>
        <dbReference type="SAM" id="MobiDB-lite"/>
    </source>
</evidence>
<keyword evidence="1 2" id="KW-0728">SH3 domain</keyword>
<reference evidence="5" key="2">
    <citation type="submission" date="2025-09" db="UniProtKB">
        <authorList>
            <consortium name="Ensembl"/>
        </authorList>
    </citation>
    <scope>IDENTIFICATION</scope>
</reference>
<feature type="region of interest" description="Disordered" evidence="3">
    <location>
        <begin position="1"/>
        <end position="46"/>
    </location>
</feature>
<dbReference type="InterPro" id="IPR050384">
    <property type="entry name" value="Endophilin_SH3RF"/>
</dbReference>
<dbReference type="PANTHER" id="PTHR14167">
    <property type="entry name" value="SH3 DOMAIN-CONTAINING"/>
    <property type="match status" value="1"/>
</dbReference>
<dbReference type="PROSITE" id="PS50002">
    <property type="entry name" value="SH3"/>
    <property type="match status" value="1"/>
</dbReference>
<evidence type="ECO:0000313" key="6">
    <source>
        <dbReference type="Proteomes" id="UP000694403"/>
    </source>
</evidence>
<dbReference type="Proteomes" id="UP000694403">
    <property type="component" value="Unplaced"/>
</dbReference>
<dbReference type="PANTHER" id="PTHR14167:SF116">
    <property type="entry name" value="CAP, ISOFORM AC"/>
    <property type="match status" value="1"/>
</dbReference>
<feature type="domain" description="SH3" evidence="4">
    <location>
        <begin position="1"/>
        <end position="29"/>
    </location>
</feature>
<protein>
    <recommendedName>
        <fullName evidence="4">SH3 domain-containing protein</fullName>
    </recommendedName>
</protein>